<keyword evidence="5" id="KW-0862">Zinc</keyword>
<dbReference type="InterPro" id="IPR051466">
    <property type="entry name" value="D-amino_acid_metab_enzyme"/>
</dbReference>
<evidence type="ECO:0000256" key="3">
    <source>
        <dbReference type="ARBA" id="ARBA00005323"/>
    </source>
</evidence>
<comment type="similarity">
    <text evidence="3">Belongs to the DSD1 family.</text>
</comment>
<dbReference type="Gene3D" id="3.20.20.10">
    <property type="entry name" value="Alanine racemase"/>
    <property type="match status" value="1"/>
</dbReference>
<dbReference type="GO" id="GO:0046872">
    <property type="term" value="F:metal ion binding"/>
    <property type="evidence" value="ECO:0007669"/>
    <property type="project" value="UniProtKB-KW"/>
</dbReference>
<evidence type="ECO:0000256" key="11">
    <source>
        <dbReference type="ARBA" id="ARBA00075219"/>
    </source>
</evidence>
<dbReference type="OrthoDB" id="20198at2759"/>
<proteinExistence type="inferred from homology"/>
<dbReference type="PANTHER" id="PTHR28004:SF2">
    <property type="entry name" value="D-SERINE DEHYDRATASE"/>
    <property type="match status" value="1"/>
</dbReference>
<dbReference type="InterPro" id="IPR001608">
    <property type="entry name" value="Ala_racemase_N"/>
</dbReference>
<dbReference type="GO" id="GO:0036088">
    <property type="term" value="P:D-serine catabolic process"/>
    <property type="evidence" value="ECO:0007669"/>
    <property type="project" value="TreeGrafter"/>
</dbReference>
<dbReference type="GO" id="GO:0008721">
    <property type="term" value="F:D-serine ammonia-lyase activity"/>
    <property type="evidence" value="ECO:0007669"/>
    <property type="project" value="UniProtKB-EC"/>
</dbReference>
<evidence type="ECO:0000256" key="8">
    <source>
        <dbReference type="ARBA" id="ARBA00051198"/>
    </source>
</evidence>
<evidence type="ECO:0000256" key="1">
    <source>
        <dbReference type="ARBA" id="ARBA00001933"/>
    </source>
</evidence>
<sequence length="403" mass="44929">MPWGKFKNTVPKHCCIFVTFTYSKVSKMSFKGRKLEELPSPSFIVDVNKVKRNCERMKQRCDSLGVKLRPHMKTHKTLEAGLLMTSNTRRQVVVSTLAEAQFYFENGFDDITYAYPLSFEKLPRCAEFLSKLELFHIAVDNMEIIDALGKYVLPESCKKWSVLLMVDCGYGRDGVPTNSDEALKMVEKISSLTNAEFAGIYTHYGASYHCHGPEKIKNSSSVAWGKLIDCASRIRAKGIECKNVGVGSTPSCSQPPDPKFVEGITEFHPGNYVFYDVTQANLGACAEDDIAGKVLTRIISHYPDSGHMLIDCGWLALTLDSLGKLPTGFCVFEGEPNLKLEKMTQELGTVVAVDGKLDFSKYPIGSTLKILPHHACATAAMHPVYYVHDGDTVLEEWKPVRGW</sequence>
<keyword evidence="14" id="KW-1185">Reference proteome</keyword>
<dbReference type="InterPro" id="IPR029066">
    <property type="entry name" value="PLP-binding_barrel"/>
</dbReference>
<feature type="domain" description="D-serine dehydratase-like" evidence="12">
    <location>
        <begin position="291"/>
        <end position="389"/>
    </location>
</feature>
<dbReference type="FunFam" id="3.20.20.10:FF:000016">
    <property type="entry name" value="D-serine dehydratase"/>
    <property type="match status" value="1"/>
</dbReference>
<dbReference type="SUPFAM" id="SSF51419">
    <property type="entry name" value="PLP-binding barrel"/>
    <property type="match status" value="1"/>
</dbReference>
<evidence type="ECO:0000313" key="13">
    <source>
        <dbReference type="EMBL" id="CAB3987779.1"/>
    </source>
</evidence>
<evidence type="ECO:0000256" key="6">
    <source>
        <dbReference type="ARBA" id="ARBA00022898"/>
    </source>
</evidence>
<evidence type="ECO:0000313" key="14">
    <source>
        <dbReference type="Proteomes" id="UP001152795"/>
    </source>
</evidence>
<accession>A0A6S7GEQ4</accession>
<dbReference type="EC" id="4.3.1.18" evidence="9"/>
<evidence type="ECO:0000259" key="12">
    <source>
        <dbReference type="SMART" id="SM01119"/>
    </source>
</evidence>
<gene>
    <name evidence="13" type="ORF">PACLA_8A005116</name>
</gene>
<keyword evidence="7" id="KW-0456">Lyase</keyword>
<evidence type="ECO:0000256" key="10">
    <source>
        <dbReference type="ARBA" id="ARBA00069616"/>
    </source>
</evidence>
<dbReference type="Gene3D" id="2.40.37.20">
    <property type="entry name" value="D-serine dehydratase-like domain"/>
    <property type="match status" value="1"/>
</dbReference>
<dbReference type="EMBL" id="CACRXK020001233">
    <property type="protein sequence ID" value="CAB3987779.1"/>
    <property type="molecule type" value="Genomic_DNA"/>
</dbReference>
<dbReference type="Proteomes" id="UP001152795">
    <property type="component" value="Unassembled WGS sequence"/>
</dbReference>
<keyword evidence="4" id="KW-0479">Metal-binding</keyword>
<keyword evidence="6" id="KW-0663">Pyridoxal phosphate</keyword>
<dbReference type="PANTHER" id="PTHR28004">
    <property type="entry name" value="ZGC:162816-RELATED"/>
    <property type="match status" value="1"/>
</dbReference>
<comment type="cofactor">
    <cofactor evidence="1">
        <name>pyridoxal 5'-phosphate</name>
        <dbReference type="ChEBI" id="CHEBI:597326"/>
    </cofactor>
</comment>
<comment type="caution">
    <text evidence="13">The sequence shown here is derived from an EMBL/GenBank/DDBJ whole genome shotgun (WGS) entry which is preliminary data.</text>
</comment>
<dbReference type="Pfam" id="PF14031">
    <property type="entry name" value="D-ser_dehydrat"/>
    <property type="match status" value="1"/>
</dbReference>
<dbReference type="SMART" id="SM01119">
    <property type="entry name" value="D-ser_dehydrat"/>
    <property type="match status" value="1"/>
</dbReference>
<evidence type="ECO:0000256" key="9">
    <source>
        <dbReference type="ARBA" id="ARBA00066349"/>
    </source>
</evidence>
<reference evidence="13" key="1">
    <citation type="submission" date="2020-04" db="EMBL/GenBank/DDBJ databases">
        <authorList>
            <person name="Alioto T."/>
            <person name="Alioto T."/>
            <person name="Gomez Garrido J."/>
        </authorList>
    </citation>
    <scope>NUCLEOTIDE SEQUENCE</scope>
    <source>
        <strain evidence="13">A484AB</strain>
    </source>
</reference>
<organism evidence="13 14">
    <name type="scientific">Paramuricea clavata</name>
    <name type="common">Red gorgonian</name>
    <name type="synonym">Violescent sea-whip</name>
    <dbReference type="NCBI Taxonomy" id="317549"/>
    <lineage>
        <taxon>Eukaryota</taxon>
        <taxon>Metazoa</taxon>
        <taxon>Cnidaria</taxon>
        <taxon>Anthozoa</taxon>
        <taxon>Octocorallia</taxon>
        <taxon>Malacalcyonacea</taxon>
        <taxon>Plexauridae</taxon>
        <taxon>Paramuricea</taxon>
    </lineage>
</organism>
<protein>
    <recommendedName>
        <fullName evidence="10">D-serine dehydratase</fullName>
        <ecNumber evidence="9">4.3.1.18</ecNumber>
    </recommendedName>
    <alternativeName>
        <fullName evidence="11">D-serine deaminase</fullName>
    </alternativeName>
</protein>
<comment type="cofactor">
    <cofactor evidence="2">
        <name>Zn(2+)</name>
        <dbReference type="ChEBI" id="CHEBI:29105"/>
    </cofactor>
</comment>
<evidence type="ECO:0000256" key="5">
    <source>
        <dbReference type="ARBA" id="ARBA00022833"/>
    </source>
</evidence>
<evidence type="ECO:0000256" key="2">
    <source>
        <dbReference type="ARBA" id="ARBA00001947"/>
    </source>
</evidence>
<name>A0A6S7GEQ4_PARCT</name>
<dbReference type="AlphaFoldDB" id="A0A6S7GEQ4"/>
<evidence type="ECO:0000256" key="4">
    <source>
        <dbReference type="ARBA" id="ARBA00022723"/>
    </source>
</evidence>
<comment type="catalytic activity">
    <reaction evidence="8">
        <text>D-serine = pyruvate + NH4(+)</text>
        <dbReference type="Rhea" id="RHEA:13977"/>
        <dbReference type="ChEBI" id="CHEBI:15361"/>
        <dbReference type="ChEBI" id="CHEBI:28938"/>
        <dbReference type="ChEBI" id="CHEBI:35247"/>
        <dbReference type="EC" id="4.3.1.18"/>
    </reaction>
    <physiologicalReaction direction="left-to-right" evidence="8">
        <dbReference type="Rhea" id="RHEA:13978"/>
    </physiologicalReaction>
</comment>
<dbReference type="InterPro" id="IPR026956">
    <property type="entry name" value="D-ser_dehydrat-like_dom"/>
</dbReference>
<dbReference type="InterPro" id="IPR042208">
    <property type="entry name" value="D-ser_dehydrat-like_sf"/>
</dbReference>
<dbReference type="Pfam" id="PF01168">
    <property type="entry name" value="Ala_racemase_N"/>
    <property type="match status" value="1"/>
</dbReference>
<evidence type="ECO:0000256" key="7">
    <source>
        <dbReference type="ARBA" id="ARBA00023239"/>
    </source>
</evidence>